<feature type="binding site" evidence="18">
    <location>
        <position position="84"/>
    </location>
    <ligand>
        <name>Ca(2+)</name>
        <dbReference type="ChEBI" id="CHEBI:29108"/>
        <label>1</label>
    </ligand>
</feature>
<keyword evidence="14" id="KW-0325">Glycoprotein</keyword>
<dbReference type="InterPro" id="IPR019794">
    <property type="entry name" value="Peroxidases_AS"/>
</dbReference>
<feature type="active site" description="Proton acceptor" evidence="16">
    <location>
        <position position="83"/>
    </location>
</feature>
<gene>
    <name evidence="23" type="ORF">BDA96_04G054900</name>
</gene>
<comment type="cofactor">
    <cofactor evidence="18 21">
        <name>heme b</name>
        <dbReference type="ChEBI" id="CHEBI:60344"/>
    </cofactor>
    <text evidence="18 21">Binds 1 heme b (iron(II)-protoporphyrin IX) group per subunit.</text>
</comment>
<dbReference type="GO" id="GO:0006979">
    <property type="term" value="P:response to oxidative stress"/>
    <property type="evidence" value="ECO:0007669"/>
    <property type="project" value="UniProtKB-UniRule"/>
</dbReference>
<feature type="disulfide bond" evidence="20">
    <location>
        <begin position="52"/>
        <end position="131"/>
    </location>
</feature>
<feature type="domain" description="Plant heme peroxidase family profile" evidence="22">
    <location>
        <begin position="42"/>
        <end position="350"/>
    </location>
</feature>
<keyword evidence="8 18" id="KW-0479">Metal-binding</keyword>
<evidence type="ECO:0000256" key="7">
    <source>
        <dbReference type="ARBA" id="ARBA00022617"/>
    </source>
</evidence>
<evidence type="ECO:0000256" key="4">
    <source>
        <dbReference type="ARBA" id="ARBA00006873"/>
    </source>
</evidence>
<keyword evidence="10 18" id="KW-0106">Calcium</keyword>
<dbReference type="Gene3D" id="1.10.420.10">
    <property type="entry name" value="Peroxidase, domain 2"/>
    <property type="match status" value="1"/>
</dbReference>
<dbReference type="AlphaFoldDB" id="A0A921R182"/>
<feature type="binding site" description="axial binding residue" evidence="18">
    <location>
        <position position="209"/>
    </location>
    <ligand>
        <name>heme b</name>
        <dbReference type="ChEBI" id="CHEBI:60344"/>
    </ligand>
    <ligandPart>
        <name>Fe</name>
        <dbReference type="ChEBI" id="CHEBI:18248"/>
    </ligandPart>
</feature>
<evidence type="ECO:0000256" key="20">
    <source>
        <dbReference type="PIRSR" id="PIRSR600823-5"/>
    </source>
</evidence>
<protein>
    <recommendedName>
        <fullName evidence="21">Peroxidase</fullName>
        <ecNumber evidence="21">1.11.1.7</ecNumber>
    </recommendedName>
</protein>
<dbReference type="GO" id="GO:0042744">
    <property type="term" value="P:hydrogen peroxide catabolic process"/>
    <property type="evidence" value="ECO:0007669"/>
    <property type="project" value="UniProtKB-KW"/>
</dbReference>
<feature type="binding site" evidence="18">
    <location>
        <position position="89"/>
    </location>
    <ligand>
        <name>Ca(2+)</name>
        <dbReference type="ChEBI" id="CHEBI:29108"/>
        <label>1</label>
    </ligand>
</feature>
<dbReference type="EMBL" id="CM027683">
    <property type="protein sequence ID" value="KAG0531812.1"/>
    <property type="molecule type" value="Genomic_DNA"/>
</dbReference>
<evidence type="ECO:0000256" key="16">
    <source>
        <dbReference type="PIRSR" id="PIRSR600823-1"/>
    </source>
</evidence>
<dbReference type="GO" id="GO:0005576">
    <property type="term" value="C:extracellular region"/>
    <property type="evidence" value="ECO:0007669"/>
    <property type="project" value="UniProtKB-SubCell"/>
</dbReference>
<name>A0A921R182_SORBI</name>
<dbReference type="GO" id="GO:0020037">
    <property type="term" value="F:heme binding"/>
    <property type="evidence" value="ECO:0007669"/>
    <property type="project" value="UniProtKB-UniRule"/>
</dbReference>
<dbReference type="FunFam" id="1.10.520.10:FF:000001">
    <property type="entry name" value="Peroxidase"/>
    <property type="match status" value="1"/>
</dbReference>
<evidence type="ECO:0000256" key="5">
    <source>
        <dbReference type="ARBA" id="ARBA00022525"/>
    </source>
</evidence>
<evidence type="ECO:0000256" key="6">
    <source>
        <dbReference type="ARBA" id="ARBA00022559"/>
    </source>
</evidence>
<evidence type="ECO:0000256" key="1">
    <source>
        <dbReference type="ARBA" id="ARBA00000189"/>
    </source>
</evidence>
<evidence type="ECO:0000256" key="15">
    <source>
        <dbReference type="ARBA" id="ARBA00023324"/>
    </source>
</evidence>
<evidence type="ECO:0000256" key="21">
    <source>
        <dbReference type="RuleBase" id="RU362060"/>
    </source>
</evidence>
<dbReference type="GO" id="GO:0140825">
    <property type="term" value="F:lactoperoxidase activity"/>
    <property type="evidence" value="ECO:0007669"/>
    <property type="project" value="UniProtKB-EC"/>
</dbReference>
<dbReference type="FunFam" id="1.10.420.10:FF:000008">
    <property type="entry name" value="Peroxidase"/>
    <property type="match status" value="1"/>
</dbReference>
<feature type="site" description="Transition state stabilizer" evidence="19">
    <location>
        <position position="79"/>
    </location>
</feature>
<feature type="binding site" evidence="18">
    <location>
        <position position="277"/>
    </location>
    <ligand>
        <name>Ca(2+)</name>
        <dbReference type="ChEBI" id="CHEBI:29108"/>
        <label>2</label>
    </ligand>
</feature>
<dbReference type="InterPro" id="IPR019793">
    <property type="entry name" value="Peroxidases_heam-ligand_BS"/>
</dbReference>
<comment type="caution">
    <text evidence="23">The sequence shown here is derived from an EMBL/GenBank/DDBJ whole genome shotgun (WGS) entry which is preliminary data.</text>
</comment>
<evidence type="ECO:0000256" key="18">
    <source>
        <dbReference type="PIRSR" id="PIRSR600823-3"/>
    </source>
</evidence>
<dbReference type="SUPFAM" id="SSF48113">
    <property type="entry name" value="Heme-dependent peroxidases"/>
    <property type="match status" value="1"/>
</dbReference>
<feature type="disulfide bond" evidence="20">
    <location>
        <begin position="137"/>
        <end position="346"/>
    </location>
</feature>
<proteinExistence type="inferred from homology"/>
<dbReference type="InterPro" id="IPR033905">
    <property type="entry name" value="Secretory_peroxidase"/>
</dbReference>
<feature type="binding site" evidence="18">
    <location>
        <position position="87"/>
    </location>
    <ligand>
        <name>Ca(2+)</name>
        <dbReference type="ChEBI" id="CHEBI:29108"/>
        <label>1</label>
    </ligand>
</feature>
<evidence type="ECO:0000313" key="23">
    <source>
        <dbReference type="EMBL" id="KAG0531812.1"/>
    </source>
</evidence>
<reference evidence="23" key="2">
    <citation type="submission" date="2020-10" db="EMBL/GenBank/DDBJ databases">
        <authorList>
            <person name="Cooper E.A."/>
            <person name="Brenton Z.W."/>
            <person name="Flinn B.S."/>
            <person name="Jenkins J."/>
            <person name="Shu S."/>
            <person name="Flowers D."/>
            <person name="Luo F."/>
            <person name="Wang Y."/>
            <person name="Xia P."/>
            <person name="Barry K."/>
            <person name="Daum C."/>
            <person name="Lipzen A."/>
            <person name="Yoshinaga Y."/>
            <person name="Schmutz J."/>
            <person name="Saski C."/>
            <person name="Vermerris W."/>
            <person name="Kresovich S."/>
        </authorList>
    </citation>
    <scope>NUCLEOTIDE SEQUENCE</scope>
</reference>
<evidence type="ECO:0000256" key="8">
    <source>
        <dbReference type="ARBA" id="ARBA00022723"/>
    </source>
</evidence>
<keyword evidence="13 20" id="KW-1015">Disulfide bond</keyword>
<feature type="disulfide bond" evidence="20">
    <location>
        <begin position="85"/>
        <end position="90"/>
    </location>
</feature>
<dbReference type="InterPro" id="IPR000823">
    <property type="entry name" value="Peroxidase_pln"/>
</dbReference>
<reference evidence="23" key="1">
    <citation type="journal article" date="2019" name="BMC Genomics">
        <title>A new reference genome for Sorghum bicolor reveals high levels of sequence similarity between sweet and grain genotypes: implications for the genetics of sugar metabolism.</title>
        <authorList>
            <person name="Cooper E.A."/>
            <person name="Brenton Z.W."/>
            <person name="Flinn B.S."/>
            <person name="Jenkins J."/>
            <person name="Shu S."/>
            <person name="Flowers D."/>
            <person name="Luo F."/>
            <person name="Wang Y."/>
            <person name="Xia P."/>
            <person name="Barry K."/>
            <person name="Daum C."/>
            <person name="Lipzen A."/>
            <person name="Yoshinaga Y."/>
            <person name="Schmutz J."/>
            <person name="Saski C."/>
            <person name="Vermerris W."/>
            <person name="Kresovich S."/>
        </authorList>
    </citation>
    <scope>NUCLEOTIDE SEQUENCE</scope>
</reference>
<keyword evidence="15 21" id="KW-0376">Hydrogen peroxide</keyword>
<sequence length="352" mass="37280">MAVSTRRRHSSSRMVAVPAPVVLGVAMVVVVLASSATGASGQLRMGFYAESCPGVERMVGDFVRQHVRRVPTVAAALLRLHFHDCFVRGCDASVLLNSTAGSVAEKDAPPNLTLRGFDFVDRVKTLVEEACPGVVSCADVLALAARDAVVAIGGPSWRVPTGRRDGTVSTMQEALNDIPKHTMTFQQLANLFASKGLGVRDLVWLSGAHTIGIAHCSSFADRLYGYPGAGAGNDTTDPSLDATYAANLRRRKCRAASGGYAEDAVVEMDPGSHLTFDLGYYRALLKHRGLLRSDAALLTDAAARADVDSVVGGAEEVYFQVFARSMARLATVQVKTGAEGEIRRNCAVVNGG</sequence>
<evidence type="ECO:0000256" key="14">
    <source>
        <dbReference type="ARBA" id="ARBA00023180"/>
    </source>
</evidence>
<evidence type="ECO:0000256" key="11">
    <source>
        <dbReference type="ARBA" id="ARBA00023002"/>
    </source>
</evidence>
<evidence type="ECO:0000256" key="9">
    <source>
        <dbReference type="ARBA" id="ARBA00022729"/>
    </source>
</evidence>
<evidence type="ECO:0000256" key="2">
    <source>
        <dbReference type="ARBA" id="ARBA00002322"/>
    </source>
</evidence>
<dbReference type="InterPro" id="IPR010255">
    <property type="entry name" value="Haem_peroxidase_sf"/>
</dbReference>
<evidence type="ECO:0000256" key="10">
    <source>
        <dbReference type="ARBA" id="ARBA00022837"/>
    </source>
</evidence>
<feature type="binding site" evidence="18">
    <location>
        <position position="210"/>
    </location>
    <ligand>
        <name>Ca(2+)</name>
        <dbReference type="ChEBI" id="CHEBI:29108"/>
        <label>2</label>
    </ligand>
</feature>
<comment type="subcellular location">
    <subcellularLocation>
        <location evidence="3 21">Secreted</location>
    </subcellularLocation>
</comment>
<dbReference type="PROSITE" id="PS00435">
    <property type="entry name" value="PEROXIDASE_1"/>
    <property type="match status" value="1"/>
</dbReference>
<comment type="catalytic activity">
    <reaction evidence="1 21">
        <text>2 a phenolic donor + H2O2 = 2 a phenolic radical donor + 2 H2O</text>
        <dbReference type="Rhea" id="RHEA:56136"/>
        <dbReference type="ChEBI" id="CHEBI:15377"/>
        <dbReference type="ChEBI" id="CHEBI:16240"/>
        <dbReference type="ChEBI" id="CHEBI:139520"/>
        <dbReference type="ChEBI" id="CHEBI:139521"/>
        <dbReference type="EC" id="1.11.1.7"/>
    </reaction>
</comment>
<evidence type="ECO:0000256" key="3">
    <source>
        <dbReference type="ARBA" id="ARBA00004613"/>
    </source>
</evidence>
<feature type="binding site" evidence="18">
    <location>
        <position position="105"/>
    </location>
    <ligand>
        <name>Ca(2+)</name>
        <dbReference type="ChEBI" id="CHEBI:29108"/>
        <label>1</label>
    </ligand>
</feature>
<comment type="similarity">
    <text evidence="21">Belongs to the peroxidase family. Classical plant (class III) peroxidase subfamily.</text>
</comment>
<feature type="binding site" evidence="18">
    <location>
        <position position="93"/>
    </location>
    <ligand>
        <name>Ca(2+)</name>
        <dbReference type="ChEBI" id="CHEBI:29108"/>
        <label>1</label>
    </ligand>
</feature>
<dbReference type="InterPro" id="IPR002016">
    <property type="entry name" value="Haem_peroxidase"/>
</dbReference>
<dbReference type="PRINTS" id="PR00461">
    <property type="entry name" value="PLPEROXIDASE"/>
</dbReference>
<keyword evidence="7 21" id="KW-0349">Heme</keyword>
<evidence type="ECO:0000256" key="17">
    <source>
        <dbReference type="PIRSR" id="PIRSR600823-2"/>
    </source>
</evidence>
<dbReference type="EC" id="1.11.1.7" evidence="21"/>
<keyword evidence="5 21" id="KW-0964">Secreted</keyword>
<keyword evidence="6 21" id="KW-0575">Peroxidase</keyword>
<dbReference type="Gene3D" id="1.10.520.10">
    <property type="match status" value="1"/>
</dbReference>
<dbReference type="GO" id="GO:0046872">
    <property type="term" value="F:metal ion binding"/>
    <property type="evidence" value="ECO:0007669"/>
    <property type="project" value="UniProtKB-UniRule"/>
</dbReference>
<feature type="binding site" evidence="18">
    <location>
        <position position="269"/>
    </location>
    <ligand>
        <name>Ca(2+)</name>
        <dbReference type="ChEBI" id="CHEBI:29108"/>
        <label>2</label>
    </ligand>
</feature>
<evidence type="ECO:0000313" key="24">
    <source>
        <dbReference type="Proteomes" id="UP000807115"/>
    </source>
</evidence>
<evidence type="ECO:0000259" key="22">
    <source>
        <dbReference type="PROSITE" id="PS50873"/>
    </source>
</evidence>
<keyword evidence="9" id="KW-0732">Signal</keyword>
<dbReference type="PROSITE" id="PS50873">
    <property type="entry name" value="PEROXIDASE_4"/>
    <property type="match status" value="1"/>
</dbReference>
<accession>A0A921R182</accession>
<organism evidence="23 24">
    <name type="scientific">Sorghum bicolor</name>
    <name type="common">Sorghum</name>
    <name type="synonym">Sorghum vulgare</name>
    <dbReference type="NCBI Taxonomy" id="4558"/>
    <lineage>
        <taxon>Eukaryota</taxon>
        <taxon>Viridiplantae</taxon>
        <taxon>Streptophyta</taxon>
        <taxon>Embryophyta</taxon>
        <taxon>Tracheophyta</taxon>
        <taxon>Spermatophyta</taxon>
        <taxon>Magnoliopsida</taxon>
        <taxon>Liliopsida</taxon>
        <taxon>Poales</taxon>
        <taxon>Poaceae</taxon>
        <taxon>PACMAD clade</taxon>
        <taxon>Panicoideae</taxon>
        <taxon>Andropogonodae</taxon>
        <taxon>Andropogoneae</taxon>
        <taxon>Sorghinae</taxon>
        <taxon>Sorghum</taxon>
    </lineage>
</organism>
<comment type="function">
    <text evidence="2">Removal of H(2)O(2), oxidation of toxic reductants, biosynthesis and degradation of lignin, suberization, auxin catabolism, response to environmental stresses such as wounding, pathogen attack and oxidative stress. These functions might be dependent on each isozyme/isoform in each plant tissue.</text>
</comment>
<evidence type="ECO:0000256" key="12">
    <source>
        <dbReference type="ARBA" id="ARBA00023004"/>
    </source>
</evidence>
<dbReference type="Pfam" id="PF00141">
    <property type="entry name" value="peroxidase"/>
    <property type="match status" value="1"/>
</dbReference>
<feature type="binding site" evidence="17">
    <location>
        <position position="179"/>
    </location>
    <ligand>
        <name>substrate</name>
    </ligand>
</feature>
<dbReference type="PRINTS" id="PR00458">
    <property type="entry name" value="PEROXIDASE"/>
</dbReference>
<comment type="similarity">
    <text evidence="4">Belongs to the peroxidase family. Ascorbate peroxidase subfamily.</text>
</comment>
<dbReference type="PANTHER" id="PTHR31235">
    <property type="entry name" value="PEROXIDASE 25-RELATED"/>
    <property type="match status" value="1"/>
</dbReference>
<dbReference type="Proteomes" id="UP000807115">
    <property type="component" value="Chromosome 4"/>
</dbReference>
<keyword evidence="11 21" id="KW-0560">Oxidoreductase</keyword>
<comment type="cofactor">
    <cofactor evidence="18 21">
        <name>Ca(2+)</name>
        <dbReference type="ChEBI" id="CHEBI:29108"/>
    </cofactor>
    <text evidence="18 21">Binds 2 calcium ions per subunit.</text>
</comment>
<evidence type="ECO:0000256" key="13">
    <source>
        <dbReference type="ARBA" id="ARBA00023157"/>
    </source>
</evidence>
<feature type="binding site" evidence="18">
    <location>
        <position position="91"/>
    </location>
    <ligand>
        <name>Ca(2+)</name>
        <dbReference type="ChEBI" id="CHEBI:29108"/>
        <label>1</label>
    </ligand>
</feature>
<keyword evidence="12 18" id="KW-0408">Iron</keyword>
<feature type="disulfide bond" evidence="20">
    <location>
        <begin position="216"/>
        <end position="253"/>
    </location>
</feature>
<dbReference type="CDD" id="cd00693">
    <property type="entry name" value="secretory_peroxidase"/>
    <property type="match status" value="1"/>
</dbReference>
<dbReference type="PROSITE" id="PS00436">
    <property type="entry name" value="PEROXIDASE_2"/>
    <property type="match status" value="1"/>
</dbReference>
<evidence type="ECO:0000256" key="19">
    <source>
        <dbReference type="PIRSR" id="PIRSR600823-4"/>
    </source>
</evidence>